<evidence type="ECO:0000256" key="1">
    <source>
        <dbReference type="ARBA" id="ARBA00022614"/>
    </source>
</evidence>
<keyword evidence="2" id="KW-0677">Repeat</keyword>
<organism evidence="4 5">
    <name type="scientific">Phasianus colchicus</name>
    <name type="common">Common pheasant</name>
    <dbReference type="NCBI Taxonomy" id="9054"/>
    <lineage>
        <taxon>Eukaryota</taxon>
        <taxon>Metazoa</taxon>
        <taxon>Chordata</taxon>
        <taxon>Craniata</taxon>
        <taxon>Vertebrata</taxon>
        <taxon>Euteleostomi</taxon>
        <taxon>Archelosauria</taxon>
        <taxon>Archosauria</taxon>
        <taxon>Dinosauria</taxon>
        <taxon>Saurischia</taxon>
        <taxon>Theropoda</taxon>
        <taxon>Coelurosauria</taxon>
        <taxon>Aves</taxon>
        <taxon>Neognathae</taxon>
        <taxon>Galloanserae</taxon>
        <taxon>Galliformes</taxon>
        <taxon>Phasianidae</taxon>
        <taxon>Phasianinae</taxon>
        <taxon>Phasianus</taxon>
    </lineage>
</organism>
<evidence type="ECO:0000256" key="3">
    <source>
        <dbReference type="SAM" id="SignalP"/>
    </source>
</evidence>
<dbReference type="Proteomes" id="UP000472261">
    <property type="component" value="Unplaced"/>
</dbReference>
<evidence type="ECO:0000313" key="5">
    <source>
        <dbReference type="Proteomes" id="UP000472261"/>
    </source>
</evidence>
<keyword evidence="3" id="KW-0732">Signal</keyword>
<dbReference type="InterPro" id="IPR032675">
    <property type="entry name" value="LRR_dom_sf"/>
</dbReference>
<dbReference type="GO" id="GO:0005886">
    <property type="term" value="C:plasma membrane"/>
    <property type="evidence" value="ECO:0007669"/>
    <property type="project" value="TreeGrafter"/>
</dbReference>
<dbReference type="AlphaFoldDB" id="A0A669PNM6"/>
<proteinExistence type="predicted"/>
<evidence type="ECO:0000313" key="4">
    <source>
        <dbReference type="Ensembl" id="ENSPCLP00000010332.1"/>
    </source>
</evidence>
<keyword evidence="5" id="KW-1185">Reference proteome</keyword>
<dbReference type="InterPro" id="IPR001611">
    <property type="entry name" value="Leu-rich_rpt"/>
</dbReference>
<dbReference type="InterPro" id="IPR050541">
    <property type="entry name" value="LRR_TM_domain-containing"/>
</dbReference>
<dbReference type="Gene3D" id="3.80.10.10">
    <property type="entry name" value="Ribonuclease Inhibitor"/>
    <property type="match status" value="1"/>
</dbReference>
<name>A0A669PNM6_PHACC</name>
<dbReference type="Pfam" id="PF13855">
    <property type="entry name" value="LRR_8"/>
    <property type="match status" value="1"/>
</dbReference>
<reference evidence="4" key="1">
    <citation type="submission" date="2025-08" db="UniProtKB">
        <authorList>
            <consortium name="Ensembl"/>
        </authorList>
    </citation>
    <scope>IDENTIFICATION</scope>
</reference>
<dbReference type="OMA" id="MEYRCGC"/>
<protein>
    <recommendedName>
        <fullName evidence="6">LRRNT domain-containing protein</fullName>
    </recommendedName>
</protein>
<dbReference type="SUPFAM" id="SSF52058">
    <property type="entry name" value="L domain-like"/>
    <property type="match status" value="1"/>
</dbReference>
<accession>A0A669PNM6</accession>
<evidence type="ECO:0008006" key="6">
    <source>
        <dbReference type="Google" id="ProtNLM"/>
    </source>
</evidence>
<feature type="chain" id="PRO_5025592441" description="LRRNT domain-containing protein" evidence="3">
    <location>
        <begin position="22"/>
        <end position="121"/>
    </location>
</feature>
<dbReference type="PANTHER" id="PTHR24369">
    <property type="entry name" value="ANTIGEN BSP, PUTATIVE-RELATED"/>
    <property type="match status" value="1"/>
</dbReference>
<feature type="signal peptide" evidence="3">
    <location>
        <begin position="1"/>
        <end position="21"/>
    </location>
</feature>
<reference evidence="4" key="2">
    <citation type="submission" date="2025-09" db="UniProtKB">
        <authorList>
            <consortium name="Ensembl"/>
        </authorList>
    </citation>
    <scope>IDENTIFICATION</scope>
</reference>
<evidence type="ECO:0000256" key="2">
    <source>
        <dbReference type="ARBA" id="ARBA00022737"/>
    </source>
</evidence>
<dbReference type="PANTHER" id="PTHR24369:SF209">
    <property type="entry name" value="LEUCINE-RICH REPEAT TRANSMEMBRANE NEURONAL 2"/>
    <property type="match status" value="1"/>
</dbReference>
<sequence length="121" mass="13876">MLAALYAMSMVLKMLPALGMACPPKCRCEKLLFYCDSQGFHSVPNTTEKGSLGLSLRHNFITELERDQFASFSQLTWLHLDHNQIATVREDSFQGLYKLKELVLREREKKKKEVTKVQVGI</sequence>
<dbReference type="Ensembl" id="ENSPCLT00000013887.1">
    <property type="protein sequence ID" value="ENSPCLP00000010332.1"/>
    <property type="gene ID" value="ENSPCLG00000008514.1"/>
</dbReference>
<keyword evidence="1" id="KW-0433">Leucine-rich repeat</keyword>